<protein>
    <submittedName>
        <fullName evidence="4">Aminotransferase</fullName>
    </submittedName>
</protein>
<dbReference type="InterPro" id="IPR015424">
    <property type="entry name" value="PyrdxlP-dep_Trfase"/>
</dbReference>
<dbReference type="SUPFAM" id="SSF56112">
    <property type="entry name" value="Protein kinase-like (PK-like)"/>
    <property type="match status" value="1"/>
</dbReference>
<dbReference type="InterPro" id="IPR005814">
    <property type="entry name" value="Aminotrans_3"/>
</dbReference>
<dbReference type="Proteomes" id="UP000288547">
    <property type="component" value="Unassembled WGS sequence"/>
</dbReference>
<dbReference type="CDD" id="cd00610">
    <property type="entry name" value="OAT_like"/>
    <property type="match status" value="1"/>
</dbReference>
<keyword evidence="4" id="KW-0032">Aminotransferase</keyword>
<dbReference type="Gene3D" id="3.40.640.10">
    <property type="entry name" value="Type I PLP-dependent aspartate aminotransferase-like (Major domain)"/>
    <property type="match status" value="1"/>
</dbReference>
<accession>A0A444PR43</accession>
<evidence type="ECO:0000313" key="5">
    <source>
        <dbReference type="Proteomes" id="UP000288547"/>
    </source>
</evidence>
<dbReference type="EMBL" id="RZNB01000005">
    <property type="protein sequence ID" value="RWZ49727.1"/>
    <property type="molecule type" value="Genomic_DNA"/>
</dbReference>
<dbReference type="InterPro" id="IPR002575">
    <property type="entry name" value="Aminoglycoside_PTrfase"/>
</dbReference>
<proteinExistence type="inferred from homology"/>
<keyword evidence="4" id="KW-0808">Transferase</keyword>
<reference evidence="4 5" key="1">
    <citation type="submission" date="2018-12" db="EMBL/GenBank/DDBJ databases">
        <authorList>
            <person name="Li F."/>
        </authorList>
    </citation>
    <scope>NUCLEOTIDE SEQUENCE [LARGE SCALE GENOMIC DNA]</scope>
    <source>
        <strain evidence="4 5">11W25H-1</strain>
    </source>
</reference>
<feature type="domain" description="Aminoglycoside phosphotransferase" evidence="3">
    <location>
        <begin position="31"/>
        <end position="267"/>
    </location>
</feature>
<dbReference type="OrthoDB" id="9801834at2"/>
<dbReference type="NCBIfam" id="NF004800">
    <property type="entry name" value="PRK06149.1"/>
    <property type="match status" value="1"/>
</dbReference>
<dbReference type="AlphaFoldDB" id="A0A444PR43"/>
<evidence type="ECO:0000313" key="4">
    <source>
        <dbReference type="EMBL" id="RWZ49727.1"/>
    </source>
</evidence>
<dbReference type="GO" id="GO:0008483">
    <property type="term" value="F:transaminase activity"/>
    <property type="evidence" value="ECO:0007669"/>
    <property type="project" value="UniProtKB-KW"/>
</dbReference>
<dbReference type="GO" id="GO:0030170">
    <property type="term" value="F:pyridoxal phosphate binding"/>
    <property type="evidence" value="ECO:0007669"/>
    <property type="project" value="InterPro"/>
</dbReference>
<gene>
    <name evidence="4" type="ORF">ELQ90_13390</name>
</gene>
<keyword evidence="5" id="KW-1185">Reference proteome</keyword>
<evidence type="ECO:0000256" key="1">
    <source>
        <dbReference type="ARBA" id="ARBA00008954"/>
    </source>
</evidence>
<dbReference type="InterPro" id="IPR015421">
    <property type="entry name" value="PyrdxlP-dep_Trfase_major"/>
</dbReference>
<comment type="similarity">
    <text evidence="1">Belongs to the class-III pyridoxal-phosphate-dependent aminotransferase family.</text>
</comment>
<name>A0A444PR43_9MICO</name>
<dbReference type="PANTHER" id="PTHR45688:SF13">
    <property type="entry name" value="ALANINE--GLYOXYLATE AMINOTRANSFERASE 2-LIKE"/>
    <property type="match status" value="1"/>
</dbReference>
<dbReference type="Gene3D" id="3.90.1150.10">
    <property type="entry name" value="Aspartate Aminotransferase, domain 1"/>
    <property type="match status" value="1"/>
</dbReference>
<dbReference type="Gene3D" id="3.90.1200.10">
    <property type="match status" value="1"/>
</dbReference>
<evidence type="ECO:0000259" key="3">
    <source>
        <dbReference type="Pfam" id="PF01636"/>
    </source>
</evidence>
<dbReference type="RefSeq" id="WP_128495774.1">
    <property type="nucleotide sequence ID" value="NZ_RZNB01000005.1"/>
</dbReference>
<dbReference type="InterPro" id="IPR011009">
    <property type="entry name" value="Kinase-like_dom_sf"/>
</dbReference>
<sequence length="971" mass="102526">MLEEGLPRPNIDMAGATRLADEVFGVTGAVRELGSQQDRNFLVASRQGDVLLKVSNRAFGRAEIEAQNAVMRHVRAAGIDVPVPLPSQTGDLISTVEIDGEPHHVRLLSFVAGTPLIDRDRLTPSDVAALGDLTGRTSLALAGITHEGLERRDLQWDLRSGEDVVRSLADSVPDEARRARVLDALAAVTAMLDDLRDALPVQTVHGDLTDDNVVMRVERGACILSGIIDFGDAMTSWRVAEVAVACTAALHREPDDPLVALPLVRAFDRHVALTDGELRALWPLVVLRGAVLVVSGLQQVAIDPGNDYAAEALEREWSVFASAASLPFDVAERAVRLALDRPAAPFNAPPAVVPAVGDTTAALVDLGWSSDDLREGDWLEGDGTAAEARAASAAAPDDGVAITRFGEGRLTRATATGLRPPVNVGLGVDVHSDGPVAFRAPIGGEIARTADGHLAVVSNGVALVVAGLESSPLPGTTVAPGEPIGTCAGLATVWATTPTAADGPHKRFVTRALFRGLRSRYADPTALLSSSVDVESADDIGATDEATLARRARSYSPVQGHYFEDPPRIERGWREHLIDVDGRHYLDMVNNVTVLGHGHPAVARAAERQWRLLNTNSRFHYSAVAELSERLLETLPTGAFDAVLLVNSGTEAVDLALRLARAFSGRPDVACVAESYHGWSLAADAVSTSTSDNPRAGETRPSWVHVLDAPNAYRGRHRGTAAGAAYARDAISRLGDWAASGTPIGTFIAEPRNGNAGGIAVPPGYLGAVYDAVRAGGGVVVSDEVQVGYGRQGEVFWGFEEHAVVPDIVTMAKAMGDGHPIGAVITRGEIVDALADQGTVFSSAGGSTLSARIGVTVLDVLLEEDLPGNARRVGELLRSGLIALAEQHPLIGAVHGRGLYLGVELVRDPVTREPADTETRIVCDRLRDLGVIEQPTGDRGNVLKVKPPMCFSAASAAFFLRALDIALAELE</sequence>
<dbReference type="PANTHER" id="PTHR45688">
    <property type="match status" value="1"/>
</dbReference>
<dbReference type="Gene3D" id="3.30.200.20">
    <property type="entry name" value="Phosphorylase Kinase, domain 1"/>
    <property type="match status" value="1"/>
</dbReference>
<dbReference type="Pfam" id="PF00202">
    <property type="entry name" value="Aminotran_3"/>
    <property type="match status" value="1"/>
</dbReference>
<dbReference type="PROSITE" id="PS00600">
    <property type="entry name" value="AA_TRANSFER_CLASS_3"/>
    <property type="match status" value="1"/>
</dbReference>
<keyword evidence="2" id="KW-0663">Pyridoxal phosphate</keyword>
<dbReference type="InterPro" id="IPR015422">
    <property type="entry name" value="PyrdxlP-dep_Trfase_small"/>
</dbReference>
<comment type="caution">
    <text evidence="4">The sequence shown here is derived from an EMBL/GenBank/DDBJ whole genome shotgun (WGS) entry which is preliminary data.</text>
</comment>
<dbReference type="Pfam" id="PF01636">
    <property type="entry name" value="APH"/>
    <property type="match status" value="1"/>
</dbReference>
<dbReference type="SUPFAM" id="SSF53383">
    <property type="entry name" value="PLP-dependent transferases"/>
    <property type="match status" value="1"/>
</dbReference>
<organism evidence="4 5">
    <name type="scientific">Labedella phragmitis</name>
    <dbReference type="NCBI Taxonomy" id="2498849"/>
    <lineage>
        <taxon>Bacteria</taxon>
        <taxon>Bacillati</taxon>
        <taxon>Actinomycetota</taxon>
        <taxon>Actinomycetes</taxon>
        <taxon>Micrococcales</taxon>
        <taxon>Microbacteriaceae</taxon>
        <taxon>Labedella</taxon>
    </lineage>
</organism>
<evidence type="ECO:0000256" key="2">
    <source>
        <dbReference type="ARBA" id="ARBA00022898"/>
    </source>
</evidence>
<dbReference type="InterPro" id="IPR049704">
    <property type="entry name" value="Aminotrans_3_PPA_site"/>
</dbReference>